<gene>
    <name evidence="2" type="ORF">H9761_00245</name>
</gene>
<dbReference type="InterPro" id="IPR005325">
    <property type="entry name" value="DUF308_memb"/>
</dbReference>
<protein>
    <submittedName>
        <fullName evidence="2">DUF308 domain-containing protein</fullName>
    </submittedName>
</protein>
<feature type="transmembrane region" description="Helical" evidence="1">
    <location>
        <begin position="122"/>
        <end position="143"/>
    </location>
</feature>
<dbReference type="InterPro" id="IPR052712">
    <property type="entry name" value="Acid_resist_chaperone_HdeD"/>
</dbReference>
<evidence type="ECO:0000313" key="3">
    <source>
        <dbReference type="Proteomes" id="UP000823891"/>
    </source>
</evidence>
<sequence length="178" mass="19700">MRLRKVKWSELITGILLITLGIYSLIRPAGMLTGVTVIYGLFAVITGIADIVFYVRMERRTGFGPAVSLVTGILSVLAGILILCNVSAGKWMIAILFPIWFIAHCLSRLSHLTLLRLTVGDAYYYFTLVINILGLILGVLMLFNPMISMFSVSWLIGIYLILLGMDSLFLAISLFGLH</sequence>
<dbReference type="Pfam" id="PF03729">
    <property type="entry name" value="DUF308"/>
    <property type="match status" value="2"/>
</dbReference>
<dbReference type="GO" id="GO:0005886">
    <property type="term" value="C:plasma membrane"/>
    <property type="evidence" value="ECO:0007669"/>
    <property type="project" value="TreeGrafter"/>
</dbReference>
<evidence type="ECO:0000256" key="1">
    <source>
        <dbReference type="SAM" id="Phobius"/>
    </source>
</evidence>
<keyword evidence="1" id="KW-1133">Transmembrane helix</keyword>
<feature type="transmembrane region" description="Helical" evidence="1">
    <location>
        <begin position="62"/>
        <end position="83"/>
    </location>
</feature>
<feature type="transmembrane region" description="Helical" evidence="1">
    <location>
        <begin position="89"/>
        <end position="110"/>
    </location>
</feature>
<accession>A0A9D2NC88</accession>
<feature type="transmembrane region" description="Helical" evidence="1">
    <location>
        <begin position="155"/>
        <end position="177"/>
    </location>
</feature>
<keyword evidence="1" id="KW-0812">Transmembrane</keyword>
<keyword evidence="1" id="KW-0472">Membrane</keyword>
<dbReference type="PANTHER" id="PTHR34989:SF1">
    <property type="entry name" value="PROTEIN HDED"/>
    <property type="match status" value="1"/>
</dbReference>
<dbReference type="AlphaFoldDB" id="A0A9D2NC88"/>
<reference evidence="2" key="2">
    <citation type="submission" date="2021-04" db="EMBL/GenBank/DDBJ databases">
        <authorList>
            <person name="Gilroy R."/>
        </authorList>
    </citation>
    <scope>NUCLEOTIDE SEQUENCE</scope>
    <source>
        <strain evidence="2">USAMLcec2-132</strain>
    </source>
</reference>
<dbReference type="EMBL" id="DWWS01000003">
    <property type="protein sequence ID" value="HJC22118.1"/>
    <property type="molecule type" value="Genomic_DNA"/>
</dbReference>
<proteinExistence type="predicted"/>
<dbReference type="PANTHER" id="PTHR34989">
    <property type="entry name" value="PROTEIN HDED"/>
    <property type="match status" value="1"/>
</dbReference>
<evidence type="ECO:0000313" key="2">
    <source>
        <dbReference type="EMBL" id="HJC22118.1"/>
    </source>
</evidence>
<feature type="transmembrane region" description="Helical" evidence="1">
    <location>
        <begin position="32"/>
        <end position="55"/>
    </location>
</feature>
<comment type="caution">
    <text evidence="2">The sequence shown here is derived from an EMBL/GenBank/DDBJ whole genome shotgun (WGS) entry which is preliminary data.</text>
</comment>
<organism evidence="2 3">
    <name type="scientific">Candidatus Eisenbergiella merdavium</name>
    <dbReference type="NCBI Taxonomy" id="2838551"/>
    <lineage>
        <taxon>Bacteria</taxon>
        <taxon>Bacillati</taxon>
        <taxon>Bacillota</taxon>
        <taxon>Clostridia</taxon>
        <taxon>Lachnospirales</taxon>
        <taxon>Lachnospiraceae</taxon>
        <taxon>Eisenbergiella</taxon>
    </lineage>
</organism>
<dbReference type="Proteomes" id="UP000823891">
    <property type="component" value="Unassembled WGS sequence"/>
</dbReference>
<reference evidence="2" key="1">
    <citation type="journal article" date="2021" name="PeerJ">
        <title>Extensive microbial diversity within the chicken gut microbiome revealed by metagenomics and culture.</title>
        <authorList>
            <person name="Gilroy R."/>
            <person name="Ravi A."/>
            <person name="Getino M."/>
            <person name="Pursley I."/>
            <person name="Horton D.L."/>
            <person name="Alikhan N.F."/>
            <person name="Baker D."/>
            <person name="Gharbi K."/>
            <person name="Hall N."/>
            <person name="Watson M."/>
            <person name="Adriaenssens E.M."/>
            <person name="Foster-Nyarko E."/>
            <person name="Jarju S."/>
            <person name="Secka A."/>
            <person name="Antonio M."/>
            <person name="Oren A."/>
            <person name="Chaudhuri R.R."/>
            <person name="La Ragione R."/>
            <person name="Hildebrand F."/>
            <person name="Pallen M.J."/>
        </authorList>
    </citation>
    <scope>NUCLEOTIDE SEQUENCE</scope>
    <source>
        <strain evidence="2">USAMLcec2-132</strain>
    </source>
</reference>
<name>A0A9D2NC88_9FIRM</name>
<feature type="transmembrane region" description="Helical" evidence="1">
    <location>
        <begin position="7"/>
        <end position="26"/>
    </location>
</feature>